<accession>A0AAV6WGE7</accession>
<sequence>MVMEHDENQEITSLMPVIPRLDRLDRLLQLLEEKHSLSRRDFSARSFASTTRTTATENKDDYELKTVFSALEEVQHKGTLVERLTALENRVLQLGLEMDEENTSKSSSSTVQVSELSIPKKQDENQEVSPKEMEDPRIIQTREGAASVDGFREERNGQLKSSGQKGRRRRKWLGWFRIRLRC</sequence>
<organism evidence="2 3">
    <name type="scientific">Buddleja alternifolia</name>
    <dbReference type="NCBI Taxonomy" id="168488"/>
    <lineage>
        <taxon>Eukaryota</taxon>
        <taxon>Viridiplantae</taxon>
        <taxon>Streptophyta</taxon>
        <taxon>Embryophyta</taxon>
        <taxon>Tracheophyta</taxon>
        <taxon>Spermatophyta</taxon>
        <taxon>Magnoliopsida</taxon>
        <taxon>eudicotyledons</taxon>
        <taxon>Gunneridae</taxon>
        <taxon>Pentapetalae</taxon>
        <taxon>asterids</taxon>
        <taxon>lamiids</taxon>
        <taxon>Lamiales</taxon>
        <taxon>Scrophulariaceae</taxon>
        <taxon>Buddlejeae</taxon>
        <taxon>Buddleja</taxon>
    </lineage>
</organism>
<gene>
    <name evidence="2" type="ORF">BUALT_Bualt16G0075100</name>
</gene>
<name>A0AAV6WGE7_9LAMI</name>
<evidence type="ECO:0000313" key="2">
    <source>
        <dbReference type="EMBL" id="KAG8367467.1"/>
    </source>
</evidence>
<feature type="compositionally biased region" description="Low complexity" evidence="1">
    <location>
        <begin position="104"/>
        <end position="117"/>
    </location>
</feature>
<reference evidence="2" key="1">
    <citation type="submission" date="2019-10" db="EMBL/GenBank/DDBJ databases">
        <authorList>
            <person name="Zhang R."/>
            <person name="Pan Y."/>
            <person name="Wang J."/>
            <person name="Ma R."/>
            <person name="Yu S."/>
        </authorList>
    </citation>
    <scope>NUCLEOTIDE SEQUENCE</scope>
    <source>
        <strain evidence="2">LA-IB0</strain>
        <tissue evidence="2">Leaf</tissue>
    </source>
</reference>
<keyword evidence="3" id="KW-1185">Reference proteome</keyword>
<dbReference type="AlphaFoldDB" id="A0AAV6WGE7"/>
<dbReference type="PANTHER" id="PTHR34190:SF10">
    <property type="entry name" value="TERNARY COMPLEX FACTOR MIP1 LEUCINE-ZIPPER DOMAIN-CONTAINING PROTEIN"/>
    <property type="match status" value="1"/>
</dbReference>
<evidence type="ECO:0000313" key="3">
    <source>
        <dbReference type="Proteomes" id="UP000826271"/>
    </source>
</evidence>
<dbReference type="EMBL" id="WHWC01000016">
    <property type="protein sequence ID" value="KAG8367467.1"/>
    <property type="molecule type" value="Genomic_DNA"/>
</dbReference>
<dbReference type="Proteomes" id="UP000826271">
    <property type="component" value="Unassembled WGS sequence"/>
</dbReference>
<feature type="region of interest" description="Disordered" evidence="1">
    <location>
        <begin position="99"/>
        <end position="168"/>
    </location>
</feature>
<comment type="caution">
    <text evidence="2">The sequence shown here is derived from an EMBL/GenBank/DDBJ whole genome shotgun (WGS) entry which is preliminary data.</text>
</comment>
<feature type="compositionally biased region" description="Basic and acidic residues" evidence="1">
    <location>
        <begin position="118"/>
        <end position="137"/>
    </location>
</feature>
<dbReference type="PANTHER" id="PTHR34190">
    <property type="entry name" value="EXPRESSED PROTEIN"/>
    <property type="match status" value="1"/>
</dbReference>
<evidence type="ECO:0000256" key="1">
    <source>
        <dbReference type="SAM" id="MobiDB-lite"/>
    </source>
</evidence>
<proteinExistence type="predicted"/>
<protein>
    <submittedName>
        <fullName evidence="2">Uncharacterized protein</fullName>
    </submittedName>
</protein>